<feature type="domain" description="Sodium/calcium exchanger membrane region" evidence="10">
    <location>
        <begin position="971"/>
        <end position="1150"/>
    </location>
</feature>
<feature type="transmembrane region" description="Helical" evidence="9">
    <location>
        <begin position="743"/>
        <end position="764"/>
    </location>
</feature>
<feature type="region of interest" description="Disordered" evidence="8">
    <location>
        <begin position="800"/>
        <end position="908"/>
    </location>
</feature>
<feature type="domain" description="Sodium/calcium exchanger membrane region" evidence="10">
    <location>
        <begin position="570"/>
        <end position="686"/>
    </location>
</feature>
<feature type="compositionally biased region" description="Low complexity" evidence="8">
    <location>
        <begin position="815"/>
        <end position="830"/>
    </location>
</feature>
<feature type="compositionally biased region" description="Polar residues" evidence="8">
    <location>
        <begin position="49"/>
        <end position="71"/>
    </location>
</feature>
<dbReference type="PANTHER" id="PTHR31503:SF10">
    <property type="entry name" value="VNX1 PROTEIN"/>
    <property type="match status" value="1"/>
</dbReference>
<dbReference type="GO" id="GO:0005774">
    <property type="term" value="C:vacuolar membrane"/>
    <property type="evidence" value="ECO:0007669"/>
    <property type="project" value="UniProtKB-ARBA"/>
</dbReference>
<evidence type="ECO:0000256" key="7">
    <source>
        <dbReference type="ARBA" id="ARBA00023136"/>
    </source>
</evidence>
<dbReference type="GO" id="GO:0012505">
    <property type="term" value="C:endomembrane system"/>
    <property type="evidence" value="ECO:0007669"/>
    <property type="project" value="UniProtKB-SubCell"/>
</dbReference>
<comment type="similarity">
    <text evidence="2">Belongs to the Ca(2+):cation antiporter (CaCA) (TC 2.A.19) family.</text>
</comment>
<keyword evidence="6" id="KW-0406">Ion transport</keyword>
<dbReference type="EMBL" id="JADGJQ010000016">
    <property type="protein sequence ID" value="KAJ3180470.1"/>
    <property type="molecule type" value="Genomic_DNA"/>
</dbReference>
<feature type="transmembrane region" description="Helical" evidence="9">
    <location>
        <begin position="1042"/>
        <end position="1063"/>
    </location>
</feature>
<feature type="transmembrane region" description="Helical" evidence="9">
    <location>
        <begin position="535"/>
        <end position="556"/>
    </location>
</feature>
<protein>
    <recommendedName>
        <fullName evidence="10">Sodium/calcium exchanger membrane region domain-containing protein</fullName>
    </recommendedName>
</protein>
<accession>A0AAD5TLY9</accession>
<dbReference type="AlphaFoldDB" id="A0AAD5TLY9"/>
<dbReference type="Proteomes" id="UP001212152">
    <property type="component" value="Unassembled WGS sequence"/>
</dbReference>
<evidence type="ECO:0000256" key="5">
    <source>
        <dbReference type="ARBA" id="ARBA00022989"/>
    </source>
</evidence>
<keyword evidence="7 9" id="KW-0472">Membrane</keyword>
<reference evidence="11" key="1">
    <citation type="submission" date="2020-05" db="EMBL/GenBank/DDBJ databases">
        <title>Phylogenomic resolution of chytrid fungi.</title>
        <authorList>
            <person name="Stajich J.E."/>
            <person name="Amses K."/>
            <person name="Simmons R."/>
            <person name="Seto K."/>
            <person name="Myers J."/>
            <person name="Bonds A."/>
            <person name="Quandt C.A."/>
            <person name="Barry K."/>
            <person name="Liu P."/>
            <person name="Grigoriev I."/>
            <person name="Longcore J.E."/>
            <person name="James T.Y."/>
        </authorList>
    </citation>
    <scope>NUCLEOTIDE SEQUENCE</scope>
    <source>
        <strain evidence="11">JEL0379</strain>
    </source>
</reference>
<name>A0AAD5TLY9_9FUNG</name>
<feature type="compositionally biased region" description="Polar residues" evidence="8">
    <location>
        <begin position="891"/>
        <end position="908"/>
    </location>
</feature>
<feature type="transmembrane region" description="Helical" evidence="9">
    <location>
        <begin position="634"/>
        <end position="655"/>
    </location>
</feature>
<dbReference type="GO" id="GO:0006874">
    <property type="term" value="P:intracellular calcium ion homeostasis"/>
    <property type="evidence" value="ECO:0007669"/>
    <property type="project" value="TreeGrafter"/>
</dbReference>
<feature type="region of interest" description="Disordered" evidence="8">
    <location>
        <begin position="1"/>
        <end position="26"/>
    </location>
</feature>
<dbReference type="Gene3D" id="1.20.1420.30">
    <property type="entry name" value="NCX, central ion-binding region"/>
    <property type="match status" value="1"/>
</dbReference>
<keyword evidence="4 9" id="KW-0812">Transmembrane</keyword>
<evidence type="ECO:0000259" key="10">
    <source>
        <dbReference type="Pfam" id="PF01699"/>
    </source>
</evidence>
<feature type="region of interest" description="Disordered" evidence="8">
    <location>
        <begin position="49"/>
        <end position="89"/>
    </location>
</feature>
<dbReference type="GO" id="GO:0015369">
    <property type="term" value="F:calcium:proton antiporter activity"/>
    <property type="evidence" value="ECO:0007669"/>
    <property type="project" value="TreeGrafter"/>
</dbReference>
<evidence type="ECO:0000256" key="1">
    <source>
        <dbReference type="ARBA" id="ARBA00004127"/>
    </source>
</evidence>
<proteinExistence type="inferred from homology"/>
<dbReference type="Pfam" id="PF01699">
    <property type="entry name" value="Na_Ca_ex"/>
    <property type="match status" value="2"/>
</dbReference>
<feature type="transmembrane region" description="Helical" evidence="9">
    <location>
        <begin position="1113"/>
        <end position="1130"/>
    </location>
</feature>
<feature type="compositionally biased region" description="Basic and acidic residues" evidence="8">
    <location>
        <begin position="323"/>
        <end position="341"/>
    </location>
</feature>
<evidence type="ECO:0000256" key="4">
    <source>
        <dbReference type="ARBA" id="ARBA00022692"/>
    </source>
</evidence>
<feature type="transmembrane region" description="Helical" evidence="9">
    <location>
        <begin position="598"/>
        <end position="622"/>
    </location>
</feature>
<evidence type="ECO:0000313" key="12">
    <source>
        <dbReference type="Proteomes" id="UP001212152"/>
    </source>
</evidence>
<feature type="region of interest" description="Disordered" evidence="8">
    <location>
        <begin position="317"/>
        <end position="344"/>
    </location>
</feature>
<evidence type="ECO:0000256" key="8">
    <source>
        <dbReference type="SAM" id="MobiDB-lite"/>
    </source>
</evidence>
<feature type="compositionally biased region" description="Acidic residues" evidence="8">
    <location>
        <begin position="942"/>
        <end position="957"/>
    </location>
</feature>
<evidence type="ECO:0000256" key="6">
    <source>
        <dbReference type="ARBA" id="ARBA00023065"/>
    </source>
</evidence>
<feature type="transmembrane region" description="Helical" evidence="9">
    <location>
        <begin position="562"/>
        <end position="586"/>
    </location>
</feature>
<feature type="region of interest" description="Disordered" evidence="8">
    <location>
        <begin position="942"/>
        <end position="962"/>
    </location>
</feature>
<dbReference type="InterPro" id="IPR004713">
    <property type="entry name" value="CaH_exchang"/>
</dbReference>
<feature type="transmembrane region" description="Helical" evidence="9">
    <location>
        <begin position="1011"/>
        <end position="1030"/>
    </location>
</feature>
<feature type="transmembrane region" description="Helical" evidence="9">
    <location>
        <begin position="972"/>
        <end position="991"/>
    </location>
</feature>
<dbReference type="PANTHER" id="PTHR31503">
    <property type="entry name" value="VACUOLAR CALCIUM ION TRANSPORTER"/>
    <property type="match status" value="1"/>
</dbReference>
<feature type="transmembrane region" description="Helical" evidence="9">
    <location>
        <begin position="667"/>
        <end position="688"/>
    </location>
</feature>
<feature type="transmembrane region" description="Helical" evidence="9">
    <location>
        <begin position="1136"/>
        <end position="1155"/>
    </location>
</feature>
<evidence type="ECO:0000256" key="2">
    <source>
        <dbReference type="ARBA" id="ARBA00008170"/>
    </source>
</evidence>
<keyword evidence="12" id="KW-1185">Reference proteome</keyword>
<gene>
    <name evidence="11" type="ORF">HDU87_001979</name>
</gene>
<evidence type="ECO:0000256" key="9">
    <source>
        <dbReference type="SAM" id="Phobius"/>
    </source>
</evidence>
<organism evidence="11 12">
    <name type="scientific">Geranomyces variabilis</name>
    <dbReference type="NCBI Taxonomy" id="109894"/>
    <lineage>
        <taxon>Eukaryota</taxon>
        <taxon>Fungi</taxon>
        <taxon>Fungi incertae sedis</taxon>
        <taxon>Chytridiomycota</taxon>
        <taxon>Chytridiomycota incertae sedis</taxon>
        <taxon>Chytridiomycetes</taxon>
        <taxon>Spizellomycetales</taxon>
        <taxon>Powellomycetaceae</taxon>
        <taxon>Geranomyces</taxon>
    </lineage>
</organism>
<comment type="subcellular location">
    <subcellularLocation>
        <location evidence="1">Endomembrane system</location>
        <topology evidence="1">Multi-pass membrane protein</topology>
    </subcellularLocation>
</comment>
<evidence type="ECO:0000256" key="3">
    <source>
        <dbReference type="ARBA" id="ARBA00022448"/>
    </source>
</evidence>
<dbReference type="InterPro" id="IPR044880">
    <property type="entry name" value="NCX_ion-bd_dom_sf"/>
</dbReference>
<dbReference type="InterPro" id="IPR004837">
    <property type="entry name" value="NaCa_Exmemb"/>
</dbReference>
<evidence type="ECO:0000313" key="11">
    <source>
        <dbReference type="EMBL" id="KAJ3180470.1"/>
    </source>
</evidence>
<keyword evidence="3" id="KW-0813">Transport</keyword>
<comment type="caution">
    <text evidence="11">The sequence shown here is derived from an EMBL/GenBank/DDBJ whole genome shotgun (WGS) entry which is preliminary data.</text>
</comment>
<feature type="transmembrane region" description="Helical" evidence="9">
    <location>
        <begin position="180"/>
        <end position="207"/>
    </location>
</feature>
<keyword evidence="5 9" id="KW-1133">Transmembrane helix</keyword>
<sequence>MPRPTTIHEAAGRSSRPGTPSAAHMTPLMNRHSLHSSAFRTRGQLPRFNTTEHFSQDPSASSAFSNHPHTFTDTGPADGGDADYRENSNGDSLMEFARTDTEDDDALATDDEKRDFAGDDGRTLRDVQEAINIKHPFGLRIWKPALYRKFRSIDTKSYKALHAVPGERPERSLYLKPGNVMWGLFFGWWIALVYLLVAIVILGPIALLGKIAATMWFCGSKREPVRLKWTTIVPWFLLELEHVWQYAKVLTNLSGYIFWPFGKFIAKRRIYHMVFEQEREEGSATERTGLMADHDHLSTPYPDDTYVVGISDEFVPSDSRTTASDREPKFAPHHDNSHDDNASDVSQESWREYLLANRRYSYTSPHDRWANWIPRWVRRTYNAGFAGNIFRLCVLFLIAPLHLVTTCTCSFMVFSLPMAKLNYVLLKHLLRHPLQISAHTPVYPKQASERPSRREAFQSRASDVWRRSSQMFWRPASIISESSEPVCIPTTLGTPTAMPSGAIAQGPMLAPEFQVILCTYDALGWEYYKYTYDGINIIFINLISVVFFALIDFHVVGPRFGFIGIASPNIIFAASLISAIPLAYFIGMAVASITSETGSLAVGAVINATFGSIIEIILYMLALTEGKLKVVEGAVVGSLLAGLLALPGVSMFFGGMRRKEQRFNAKAAGVTATMLIMAVVGCFTPTLFQEVYGTQELRCRHCPAMDPTAGHMGPAALMYTCTGCRMTSTRPQEDKIYLTSTRYLVYVCAGALILMYAIGLLFTLRTHSKEIYTKPKTKKQKARSRRQRIRNLFSRQAAAAAADSAVTETPAPALGPSSGSATAEATSTPSAHDRKAARASLGVSSHGGTVRARRATRTYAIDTAGTEYPFPDSAVDESSPHSASPRLRPVSNPSAPMSPSLNPRRSTAVHTTGGVITVQHPDPAAAAALSREQQFGLFDEWDADTQDDSGDEDDEEEAGHHDHPNWGIWKSAIVLLGCTVLYSLVAEVLISSMDDVVEKLGIGEKVLGVTLFSWVPLVTEFYNAIAFAMNNNIALSLEIGSAYVMQAAMLQIPVIIAFSAIYFPMSSVHPHAHSVDASPLQNLYAAFTSGPAASSPSPVAAVAEGFSMIFPRWDLYAVFFGTFILTYVYIEGKANYFKGAMLLGAYGVLAGVYFFEPEYE</sequence>